<protein>
    <recommendedName>
        <fullName evidence="4">Flagellin</fullName>
    </recommendedName>
</protein>
<evidence type="ECO:0000313" key="6">
    <source>
        <dbReference type="EMBL" id="ADN36801.1"/>
    </source>
</evidence>
<dbReference type="PANTHER" id="PTHR35903">
    <property type="entry name" value="FLAGELLIN B1"/>
    <property type="match status" value="1"/>
</dbReference>
<dbReference type="eggNOG" id="arCOG01829">
    <property type="taxonomic scope" value="Archaea"/>
</dbReference>
<dbReference type="KEGG" id="mpi:Mpet_2053"/>
<comment type="function">
    <text evidence="4">Flagellin is the subunit protein which polymerizes to form the filaments of archaeal flagella.</text>
</comment>
<evidence type="ECO:0000313" key="7">
    <source>
        <dbReference type="Proteomes" id="UP000006565"/>
    </source>
</evidence>
<dbReference type="GO" id="GO:0005198">
    <property type="term" value="F:structural molecule activity"/>
    <property type="evidence" value="ECO:0007669"/>
    <property type="project" value="InterPro"/>
</dbReference>
<dbReference type="Proteomes" id="UP000006565">
    <property type="component" value="Chromosome"/>
</dbReference>
<gene>
    <name evidence="6" type="ordered locus">Mpet_2053</name>
</gene>
<feature type="transmembrane region" description="Helical" evidence="5">
    <location>
        <begin position="21"/>
        <end position="48"/>
    </location>
</feature>
<dbReference type="InterPro" id="IPR002774">
    <property type="entry name" value="Flagellin_arc-type"/>
</dbReference>
<dbReference type="NCBIfam" id="TIGR02537">
    <property type="entry name" value="arch_flag_Nterm"/>
    <property type="match status" value="1"/>
</dbReference>
<keyword evidence="5" id="KW-0472">Membrane</keyword>
<dbReference type="AlphaFoldDB" id="E1RJJ5"/>
<dbReference type="STRING" id="679926.Mpet_2053"/>
<sequence>MHYTEEMMIMKMFKSEEGFTGLEAAIVLIAFVVVAAVFSYVVLGAGFFTTQKAQETVYSSVDMASSSLEVLGDVYGWGNTAGTAIDGVQFVVGLTAGGSSVDFAQTTMVFTNTSQIVDLDKDVQITSSSSDVVNVTARDSLDADTWYIIDIQNDDTDKGALLENQEQFTIFAKLGTAVVTPNEAFTIEVKPPVGASYGINRKGPARVNDVNILY</sequence>
<keyword evidence="5" id="KW-1133">Transmembrane helix</keyword>
<comment type="subcellular location">
    <subcellularLocation>
        <location evidence="1 4">Archaeal flagellum</location>
    </subcellularLocation>
</comment>
<reference evidence="6 7" key="1">
    <citation type="journal article" date="2010" name="Stand. Genomic Sci.">
        <title>Complete genome sequence of Methanoplanus petrolearius type strain (SEBR 4847).</title>
        <authorList>
            <person name="Brambilla E."/>
            <person name="Djao O.D."/>
            <person name="Daligault H."/>
            <person name="Lapidus A."/>
            <person name="Lucas S."/>
            <person name="Hammon N."/>
            <person name="Nolan M."/>
            <person name="Tice H."/>
            <person name="Cheng J.F."/>
            <person name="Han C."/>
            <person name="Tapia R."/>
            <person name="Goodwin L."/>
            <person name="Pitluck S."/>
            <person name="Liolios K."/>
            <person name="Ivanova N."/>
            <person name="Mavromatis K."/>
            <person name="Mikhailova N."/>
            <person name="Pati A."/>
            <person name="Chen A."/>
            <person name="Palaniappan K."/>
            <person name="Land M."/>
            <person name="Hauser L."/>
            <person name="Chang Y.J."/>
            <person name="Jeffries C.D."/>
            <person name="Rohde M."/>
            <person name="Spring S."/>
            <person name="Sikorski J."/>
            <person name="Goker M."/>
            <person name="Woyke T."/>
            <person name="Bristow J."/>
            <person name="Eisen J.A."/>
            <person name="Markowitz V."/>
            <person name="Hugenholtz P."/>
            <person name="Kyrpides N.C."/>
            <person name="Klenk H.P."/>
        </authorList>
    </citation>
    <scope>NUCLEOTIDE SEQUENCE [LARGE SCALE GENOMIC DNA]</scope>
    <source>
        <strain evidence="7">DSM 11571 / OCM 486 / SEBR 4847</strain>
    </source>
</reference>
<keyword evidence="6" id="KW-0966">Cell projection</keyword>
<keyword evidence="3 4" id="KW-0974">Archaeal flagellum</keyword>
<evidence type="ECO:0000256" key="5">
    <source>
        <dbReference type="SAM" id="Phobius"/>
    </source>
</evidence>
<evidence type="ECO:0000256" key="3">
    <source>
        <dbReference type="ARBA" id="ARBA00022440"/>
    </source>
</evidence>
<dbReference type="HOGENOM" id="CLU_084671_1_0_2"/>
<name>E1RJJ5_METP4</name>
<keyword evidence="5" id="KW-0812">Transmembrane</keyword>
<keyword evidence="7" id="KW-1185">Reference proteome</keyword>
<dbReference type="GO" id="GO:0097588">
    <property type="term" value="P:archaeal or bacterial-type flagellum-dependent cell motility"/>
    <property type="evidence" value="ECO:0007669"/>
    <property type="project" value="InterPro"/>
</dbReference>
<dbReference type="GO" id="GO:0097589">
    <property type="term" value="C:archaeal-type flagellum"/>
    <property type="evidence" value="ECO:0007669"/>
    <property type="project" value="UniProtKB-SubCell"/>
</dbReference>
<dbReference type="Pfam" id="PF01917">
    <property type="entry name" value="Flagellin_arch-type"/>
    <property type="match status" value="1"/>
</dbReference>
<dbReference type="EMBL" id="CP002117">
    <property type="protein sequence ID" value="ADN36801.1"/>
    <property type="molecule type" value="Genomic_DNA"/>
</dbReference>
<evidence type="ECO:0000256" key="4">
    <source>
        <dbReference type="RuleBase" id="RU361282"/>
    </source>
</evidence>
<proteinExistence type="inferred from homology"/>
<evidence type="ECO:0000256" key="2">
    <source>
        <dbReference type="ARBA" id="ARBA00010256"/>
    </source>
</evidence>
<dbReference type="PANTHER" id="PTHR35903:SF1">
    <property type="entry name" value="FLAGELLIN B1"/>
    <property type="match status" value="1"/>
</dbReference>
<keyword evidence="6" id="KW-0282">Flagellum</keyword>
<accession>E1RJJ5</accession>
<keyword evidence="6" id="KW-0969">Cilium</keyword>
<comment type="similarity">
    <text evidence="2 4">Belongs to the archaeal flagellin family.</text>
</comment>
<dbReference type="InterPro" id="IPR013373">
    <property type="entry name" value="Flagellin/pilin_N_arc"/>
</dbReference>
<evidence type="ECO:0000256" key="1">
    <source>
        <dbReference type="ARBA" id="ARBA00004618"/>
    </source>
</evidence>
<organism evidence="6 7">
    <name type="scientific">Methanolacinia petrolearia (strain DSM 11571 / OCM 486 / SEBR 4847)</name>
    <name type="common">Methanoplanus petrolearius</name>
    <dbReference type="NCBI Taxonomy" id="679926"/>
    <lineage>
        <taxon>Archaea</taxon>
        <taxon>Methanobacteriati</taxon>
        <taxon>Methanobacteriota</taxon>
        <taxon>Stenosarchaea group</taxon>
        <taxon>Methanomicrobia</taxon>
        <taxon>Methanomicrobiales</taxon>
        <taxon>Methanomicrobiaceae</taxon>
        <taxon>Methanolacinia</taxon>
    </lineage>
</organism>